<dbReference type="Proteomes" id="UP000247810">
    <property type="component" value="Unassembled WGS sequence"/>
</dbReference>
<feature type="domain" description="AAA+ ATPase" evidence="2">
    <location>
        <begin position="20"/>
        <end position="137"/>
    </location>
</feature>
<dbReference type="InterPro" id="IPR027417">
    <property type="entry name" value="P-loop_NTPase"/>
</dbReference>
<comment type="similarity">
    <text evidence="1">Belongs to the AAA ATPase family. BCS1 subfamily.</text>
</comment>
<organism evidence="3 4">
    <name type="scientific">Aspergillus ellipticus CBS 707.79</name>
    <dbReference type="NCBI Taxonomy" id="1448320"/>
    <lineage>
        <taxon>Eukaryota</taxon>
        <taxon>Fungi</taxon>
        <taxon>Dikarya</taxon>
        <taxon>Ascomycota</taxon>
        <taxon>Pezizomycotina</taxon>
        <taxon>Eurotiomycetes</taxon>
        <taxon>Eurotiomycetidae</taxon>
        <taxon>Eurotiales</taxon>
        <taxon>Aspergillaceae</taxon>
        <taxon>Aspergillus</taxon>
        <taxon>Aspergillus subgen. Circumdati</taxon>
    </lineage>
</organism>
<keyword evidence="4" id="KW-1185">Reference proteome</keyword>
<dbReference type="SUPFAM" id="SSF52540">
    <property type="entry name" value="P-loop containing nucleoside triphosphate hydrolases"/>
    <property type="match status" value="1"/>
</dbReference>
<dbReference type="Pfam" id="PF00004">
    <property type="entry name" value="AAA"/>
    <property type="match status" value="1"/>
</dbReference>
<evidence type="ECO:0000313" key="4">
    <source>
        <dbReference type="Proteomes" id="UP000247810"/>
    </source>
</evidence>
<dbReference type="GO" id="GO:0016887">
    <property type="term" value="F:ATP hydrolysis activity"/>
    <property type="evidence" value="ECO:0007669"/>
    <property type="project" value="InterPro"/>
</dbReference>
<dbReference type="SMART" id="SM00382">
    <property type="entry name" value="AAA"/>
    <property type="match status" value="1"/>
</dbReference>
<evidence type="ECO:0000259" key="2">
    <source>
        <dbReference type="SMART" id="SM00382"/>
    </source>
</evidence>
<dbReference type="InterPro" id="IPR050747">
    <property type="entry name" value="Mitochondrial_chaperone_BCS1"/>
</dbReference>
<dbReference type="AlphaFoldDB" id="A0A319F2N3"/>
<evidence type="ECO:0000313" key="3">
    <source>
        <dbReference type="EMBL" id="PYH99032.1"/>
    </source>
</evidence>
<feature type="non-terminal residue" evidence="3">
    <location>
        <position position="203"/>
    </location>
</feature>
<accession>A0A319F2N3</accession>
<dbReference type="EMBL" id="KZ825805">
    <property type="protein sequence ID" value="PYH99032.1"/>
    <property type="molecule type" value="Genomic_DNA"/>
</dbReference>
<feature type="non-terminal residue" evidence="3">
    <location>
        <position position="1"/>
    </location>
</feature>
<proteinExistence type="inferred from homology"/>
<dbReference type="GO" id="GO:0005524">
    <property type="term" value="F:ATP binding"/>
    <property type="evidence" value="ECO:0007669"/>
    <property type="project" value="InterPro"/>
</dbReference>
<dbReference type="PANTHER" id="PTHR23070">
    <property type="entry name" value="BCS1 AAA-TYPE ATPASE"/>
    <property type="match status" value="1"/>
</dbReference>
<dbReference type="InterPro" id="IPR003959">
    <property type="entry name" value="ATPase_AAA_core"/>
</dbReference>
<dbReference type="STRING" id="1448320.A0A319F2N3"/>
<dbReference type="OrthoDB" id="10251412at2759"/>
<dbReference type="InterPro" id="IPR003593">
    <property type="entry name" value="AAA+_ATPase"/>
</dbReference>
<sequence>LNEFLSPAAVNWYSEHGIPYRRGYLLWGEPGSGKNSLCLAISGLFALNIYTINVASQQLSGTDYVVLFRSLPRRCFLLLQNIDMLDSALVPHLIDLLVGLDAKEGRVLVLTSTERTVPRLFLQSRCIDMIIPMTSVTRSMTHDIFYTAYAGLTFPSKARIKRLADEFSKKFPIGVFYASDIENYLLMYKTTPEDAVMNVDNWI</sequence>
<evidence type="ECO:0000256" key="1">
    <source>
        <dbReference type="ARBA" id="ARBA00007448"/>
    </source>
</evidence>
<dbReference type="VEuPathDB" id="FungiDB:BO71DRAFT_282949"/>
<dbReference type="Gene3D" id="3.40.50.300">
    <property type="entry name" value="P-loop containing nucleotide triphosphate hydrolases"/>
    <property type="match status" value="1"/>
</dbReference>
<reference evidence="3 4" key="1">
    <citation type="submission" date="2018-02" db="EMBL/GenBank/DDBJ databases">
        <title>The genomes of Aspergillus section Nigri reveals drivers in fungal speciation.</title>
        <authorList>
            <consortium name="DOE Joint Genome Institute"/>
            <person name="Vesth T.C."/>
            <person name="Nybo J."/>
            <person name="Theobald S."/>
            <person name="Brandl J."/>
            <person name="Frisvad J.C."/>
            <person name="Nielsen K.F."/>
            <person name="Lyhne E.K."/>
            <person name="Kogle M.E."/>
            <person name="Kuo A."/>
            <person name="Riley R."/>
            <person name="Clum A."/>
            <person name="Nolan M."/>
            <person name="Lipzen A."/>
            <person name="Salamov A."/>
            <person name="Henrissat B."/>
            <person name="Wiebenga A."/>
            <person name="De vries R.P."/>
            <person name="Grigoriev I.V."/>
            <person name="Mortensen U.H."/>
            <person name="Andersen M.R."/>
            <person name="Baker S.E."/>
        </authorList>
    </citation>
    <scope>NUCLEOTIDE SEQUENCE [LARGE SCALE GENOMIC DNA]</scope>
    <source>
        <strain evidence="3 4">CBS 707.79</strain>
    </source>
</reference>
<protein>
    <recommendedName>
        <fullName evidence="2">AAA+ ATPase domain-containing protein</fullName>
    </recommendedName>
</protein>
<gene>
    <name evidence="3" type="ORF">BO71DRAFT_282949</name>
</gene>
<name>A0A319F2N3_9EURO</name>